<dbReference type="Pfam" id="PF13519">
    <property type="entry name" value="VWA_2"/>
    <property type="match status" value="1"/>
</dbReference>
<evidence type="ECO:0000256" key="3">
    <source>
        <dbReference type="SAM" id="MobiDB-lite"/>
    </source>
</evidence>
<feature type="region of interest" description="Disordered" evidence="3">
    <location>
        <begin position="239"/>
        <end position="272"/>
    </location>
</feature>
<feature type="region of interest" description="Disordered" evidence="3">
    <location>
        <begin position="297"/>
        <end position="361"/>
    </location>
</feature>
<keyword evidence="5" id="KW-1185">Reference proteome</keyword>
<dbReference type="SUPFAM" id="SSF53300">
    <property type="entry name" value="vWA-like"/>
    <property type="match status" value="1"/>
</dbReference>
<dbReference type="InterPro" id="IPR036465">
    <property type="entry name" value="vWFA_dom_sf"/>
</dbReference>
<evidence type="ECO:0000259" key="4">
    <source>
        <dbReference type="Pfam" id="PF13519"/>
    </source>
</evidence>
<dbReference type="GO" id="GO:0005829">
    <property type="term" value="C:cytosol"/>
    <property type="evidence" value="ECO:0007669"/>
    <property type="project" value="TreeGrafter"/>
</dbReference>
<reference evidence="6" key="1">
    <citation type="submission" date="2025-08" db="UniProtKB">
        <authorList>
            <consortium name="RefSeq"/>
        </authorList>
    </citation>
    <scope>IDENTIFICATION</scope>
</reference>
<protein>
    <submittedName>
        <fullName evidence="6">26S proteasome regulatory subunit rpn10</fullName>
    </submittedName>
</protein>
<evidence type="ECO:0000313" key="6">
    <source>
        <dbReference type="RefSeq" id="XP_026191897.1"/>
    </source>
</evidence>
<dbReference type="GO" id="GO:0031593">
    <property type="term" value="F:polyubiquitin modification-dependent protein binding"/>
    <property type="evidence" value="ECO:0007669"/>
    <property type="project" value="TreeGrafter"/>
</dbReference>
<accession>A0A6P6RWZ7</accession>
<dbReference type="Gene3D" id="1.10.287.3990">
    <property type="match status" value="1"/>
</dbReference>
<comment type="similarity">
    <text evidence="1">Belongs to the proteasome subunit S5A family.</text>
</comment>
<evidence type="ECO:0000313" key="5">
    <source>
        <dbReference type="Proteomes" id="UP000515125"/>
    </source>
</evidence>
<dbReference type="InterPro" id="IPR003903">
    <property type="entry name" value="UIM_dom"/>
</dbReference>
<dbReference type="OrthoDB" id="1731724at2759"/>
<feature type="compositionally biased region" description="Basic and acidic residues" evidence="3">
    <location>
        <begin position="345"/>
        <end position="361"/>
    </location>
</feature>
<sequence length="361" mass="37646">MSLEACVVCVDSSAFARDADLHPTRLAAQLDATSLLANAKLNAHRENAVGIVTMGGDGARVSVSPTSEFGRIHSAFHDISAKGDADFIRGILVAQLALKRRMNKTQRQRILLFVGSPVMASEKQLVQVGRQLKKNNIALDIVCLANVEENRAKLMAMHAAVNSNDTSRFVEYPAGSTNLLSDVIVSAMLLHDPEAAVASEGTADAAATAAAVNEFGVDPNVDPDLYMVLRMSLEEARQQQAQQQQQQQDSAVAAAATGQSAAAGATELPPGTAQIEGLEDMDEELRQAVLLSLQDYCGEPPASGSSGGAANQQAEAVQGGGTGNDSAELPGEGAQQEGGAPSVQPERREGDSAEGGDETKS</sequence>
<dbReference type="GO" id="GO:0008540">
    <property type="term" value="C:proteasome regulatory particle, base subcomplex"/>
    <property type="evidence" value="ECO:0007669"/>
    <property type="project" value="TreeGrafter"/>
</dbReference>
<feature type="compositionally biased region" description="Low complexity" evidence="3">
    <location>
        <begin position="239"/>
        <end position="265"/>
    </location>
</feature>
<dbReference type="GeneID" id="34619339"/>
<dbReference type="RefSeq" id="XP_026191897.1">
    <property type="nucleotide sequence ID" value="XM_026336112.1"/>
</dbReference>
<keyword evidence="2 6" id="KW-0647">Proteasome</keyword>
<dbReference type="SMART" id="SM00726">
    <property type="entry name" value="UIM"/>
    <property type="match status" value="2"/>
</dbReference>
<organism evidence="5 6">
    <name type="scientific">Cyclospora cayetanensis</name>
    <dbReference type="NCBI Taxonomy" id="88456"/>
    <lineage>
        <taxon>Eukaryota</taxon>
        <taxon>Sar</taxon>
        <taxon>Alveolata</taxon>
        <taxon>Apicomplexa</taxon>
        <taxon>Conoidasida</taxon>
        <taxon>Coccidia</taxon>
        <taxon>Eucoccidiorida</taxon>
        <taxon>Eimeriorina</taxon>
        <taxon>Eimeriidae</taxon>
        <taxon>Cyclospora</taxon>
    </lineage>
</organism>
<name>A0A6P6RWZ7_9EIME</name>
<dbReference type="Gene3D" id="3.40.50.410">
    <property type="entry name" value="von Willebrand factor, type A domain"/>
    <property type="match status" value="1"/>
</dbReference>
<dbReference type="InterPro" id="IPR002035">
    <property type="entry name" value="VWF_A"/>
</dbReference>
<dbReference type="GO" id="GO:0005634">
    <property type="term" value="C:nucleus"/>
    <property type="evidence" value="ECO:0007669"/>
    <property type="project" value="TreeGrafter"/>
</dbReference>
<proteinExistence type="inferred from homology"/>
<dbReference type="PANTHER" id="PTHR10223:SF0">
    <property type="entry name" value="26S PROTEASOME NON-ATPASE REGULATORY SUBUNIT 4"/>
    <property type="match status" value="1"/>
</dbReference>
<evidence type="ECO:0000256" key="2">
    <source>
        <dbReference type="ARBA" id="ARBA00022942"/>
    </source>
</evidence>
<dbReference type="PANTHER" id="PTHR10223">
    <property type="entry name" value="26S PROTEASOME NON-ATPASE REGULATORY SUBUNIT 4"/>
    <property type="match status" value="1"/>
</dbReference>
<gene>
    <name evidence="6" type="primary">LOC34619339</name>
</gene>
<dbReference type="AlphaFoldDB" id="A0A6P6RWZ7"/>
<dbReference type="InterPro" id="IPR027040">
    <property type="entry name" value="PSMD4"/>
</dbReference>
<dbReference type="Proteomes" id="UP000515125">
    <property type="component" value="Unplaced"/>
</dbReference>
<dbReference type="FunFam" id="3.40.50.410:FF:000005">
    <property type="entry name" value="26S proteasome non-ATPase regulatory subunit 4"/>
    <property type="match status" value="1"/>
</dbReference>
<evidence type="ECO:0000256" key="1">
    <source>
        <dbReference type="ARBA" id="ARBA00005574"/>
    </source>
</evidence>
<feature type="domain" description="VWFA" evidence="4">
    <location>
        <begin position="7"/>
        <end position="115"/>
    </location>
</feature>
<dbReference type="GO" id="GO:0043161">
    <property type="term" value="P:proteasome-mediated ubiquitin-dependent protein catabolic process"/>
    <property type="evidence" value="ECO:0007669"/>
    <property type="project" value="TreeGrafter"/>
</dbReference>